<keyword evidence="3" id="KW-1185">Reference proteome</keyword>
<dbReference type="RefSeq" id="WP_128632618.1">
    <property type="nucleotide sequence ID" value="NZ_RRCN01000001.1"/>
</dbReference>
<dbReference type="AlphaFoldDB" id="A0A3P3U5F0"/>
<organism evidence="2 3">
    <name type="scientific">Paenibacillus oralis</name>
    <dbReference type="NCBI Taxonomy" id="2490856"/>
    <lineage>
        <taxon>Bacteria</taxon>
        <taxon>Bacillati</taxon>
        <taxon>Bacillota</taxon>
        <taxon>Bacilli</taxon>
        <taxon>Bacillales</taxon>
        <taxon>Paenibacillaceae</taxon>
        <taxon>Paenibacillus</taxon>
    </lineage>
</organism>
<dbReference type="Pfam" id="PF03745">
    <property type="entry name" value="DUF309"/>
    <property type="match status" value="1"/>
</dbReference>
<dbReference type="InterPro" id="IPR023203">
    <property type="entry name" value="TTHA0068_sf"/>
</dbReference>
<evidence type="ECO:0000313" key="3">
    <source>
        <dbReference type="Proteomes" id="UP000267017"/>
    </source>
</evidence>
<accession>A0A3P3U5F0</accession>
<dbReference type="Proteomes" id="UP000267017">
    <property type="component" value="Unassembled WGS sequence"/>
</dbReference>
<proteinExistence type="predicted"/>
<dbReference type="PANTHER" id="PTHR34796:SF1">
    <property type="entry name" value="EXPRESSED PROTEIN"/>
    <property type="match status" value="1"/>
</dbReference>
<dbReference type="EMBL" id="RRCN01000001">
    <property type="protein sequence ID" value="RRJ64818.1"/>
    <property type="molecule type" value="Genomic_DNA"/>
</dbReference>
<sequence length="163" mass="18890">MSYEPLYVAYLVYFNRDRDYFECHEVLEELWLERNYDPLYKGLLQVAVGLFHARSGNVSGSRKMLLSALERLTPYPEEALGIGLGKLRREAAAYAEALEPRQVHSFVYYDLTIDIVDPVLRDAVEQAAGAIAPNIPQRRKPQRGDKHEERRLKLEQRQRELNG</sequence>
<dbReference type="PANTHER" id="PTHR34796">
    <property type="entry name" value="EXPRESSED PROTEIN"/>
    <property type="match status" value="1"/>
</dbReference>
<evidence type="ECO:0000256" key="1">
    <source>
        <dbReference type="SAM" id="MobiDB-lite"/>
    </source>
</evidence>
<dbReference type="SUPFAM" id="SSF140663">
    <property type="entry name" value="TTHA0068-like"/>
    <property type="match status" value="1"/>
</dbReference>
<feature type="compositionally biased region" description="Basic and acidic residues" evidence="1">
    <location>
        <begin position="142"/>
        <end position="163"/>
    </location>
</feature>
<evidence type="ECO:0000313" key="2">
    <source>
        <dbReference type="EMBL" id="RRJ64818.1"/>
    </source>
</evidence>
<comment type="caution">
    <text evidence="2">The sequence shown here is derived from an EMBL/GenBank/DDBJ whole genome shotgun (WGS) entry which is preliminary data.</text>
</comment>
<dbReference type="Gene3D" id="1.10.3450.10">
    <property type="entry name" value="TTHA0068-like"/>
    <property type="match status" value="1"/>
</dbReference>
<feature type="region of interest" description="Disordered" evidence="1">
    <location>
        <begin position="133"/>
        <end position="163"/>
    </location>
</feature>
<dbReference type="InterPro" id="IPR005500">
    <property type="entry name" value="DUF309"/>
</dbReference>
<reference evidence="2 3" key="1">
    <citation type="submission" date="2018-11" db="EMBL/GenBank/DDBJ databases">
        <title>Genome sequencing of Paenibacillus sp. KCOM 3021 (= ChDC PVNT-B20).</title>
        <authorList>
            <person name="Kook J.-K."/>
            <person name="Park S.-N."/>
            <person name="Lim Y.K."/>
        </authorList>
    </citation>
    <scope>NUCLEOTIDE SEQUENCE [LARGE SCALE GENOMIC DNA]</scope>
    <source>
        <strain evidence="2 3">KCOM 3021</strain>
    </source>
</reference>
<gene>
    <name evidence="2" type="ORF">EHV15_19230</name>
</gene>
<protein>
    <submittedName>
        <fullName evidence="2">DUF309 domain-containing protein</fullName>
    </submittedName>
</protein>
<dbReference type="OrthoDB" id="165483at2"/>
<name>A0A3P3U5F0_9BACL</name>